<dbReference type="FunFam" id="2.170.190.11:FF:000001">
    <property type="entry name" value="Molybdopterin molybdenumtransferase"/>
    <property type="match status" value="1"/>
</dbReference>
<dbReference type="Gene3D" id="3.90.105.10">
    <property type="entry name" value="Molybdopterin biosynthesis moea protein, domain 2"/>
    <property type="match status" value="1"/>
</dbReference>
<evidence type="ECO:0000256" key="7">
    <source>
        <dbReference type="ARBA" id="ARBA00022723"/>
    </source>
</evidence>
<dbReference type="Gene3D" id="2.40.340.10">
    <property type="entry name" value="MoeA, C-terminal, domain IV"/>
    <property type="match status" value="1"/>
</dbReference>
<evidence type="ECO:0000256" key="5">
    <source>
        <dbReference type="ARBA" id="ARBA00022505"/>
    </source>
</evidence>
<evidence type="ECO:0000256" key="6">
    <source>
        <dbReference type="ARBA" id="ARBA00022679"/>
    </source>
</evidence>
<dbReference type="SUPFAM" id="SSF63882">
    <property type="entry name" value="MoeA N-terminal region -like"/>
    <property type="match status" value="1"/>
</dbReference>
<dbReference type="InterPro" id="IPR036425">
    <property type="entry name" value="MoaB/Mog-like_dom_sf"/>
</dbReference>
<dbReference type="GO" id="GO:0061599">
    <property type="term" value="F:molybdopterin molybdotransferase activity"/>
    <property type="evidence" value="ECO:0007669"/>
    <property type="project" value="UniProtKB-UniRule"/>
</dbReference>
<dbReference type="EMBL" id="CP116942">
    <property type="protein sequence ID" value="WCO65945.1"/>
    <property type="molecule type" value="Genomic_DNA"/>
</dbReference>
<dbReference type="GO" id="GO:0005829">
    <property type="term" value="C:cytosol"/>
    <property type="evidence" value="ECO:0007669"/>
    <property type="project" value="TreeGrafter"/>
</dbReference>
<keyword evidence="14" id="KW-1185">Reference proteome</keyword>
<evidence type="ECO:0000313" key="13">
    <source>
        <dbReference type="EMBL" id="WCO65945.1"/>
    </source>
</evidence>
<dbReference type="Pfam" id="PF00994">
    <property type="entry name" value="MoCF_biosynth"/>
    <property type="match status" value="1"/>
</dbReference>
<sequence>MQPLPEVRKQVLARCPELAPRRVAVRDAHGCVVAEPVAAPSDLPGFPSSAMDGFAVRARDVAAATEDLPVVLEVVETVMAGQPPTKVVGPRQATRIMTGAPVPDGADAIVPVEVSRFSDGTRDEDETVAVLAPSVEGQHLRGAGDDAPAGSVVAPARTVVTAPLVGVLTAVGATEVAVVPPPRVGVISTGDELVEAPRGLARGQIHDSNRPMLLAAVAEAGAEPVDLGWVRDAPDAVAAALRAGAHRCDLMLTSGGVSMGEADVVKMVLERMGDPRWFQIAIRPAKPFALATVDGVPLLGLPGNPVSALVSFEVLARPAIRQMAGHAELDRPRVTVRAGAGLDRRSDGKLHLVRVRLVAGPAGAVAEPVPAQGSHQLVATAGATGLALLPDGPGVAEGAPVEVIVLDPAAALRAGVASPA</sequence>
<dbReference type="KEGG" id="ima:PO878_15700"/>
<dbReference type="InterPro" id="IPR036135">
    <property type="entry name" value="MoeA_linker/N_sf"/>
</dbReference>
<comment type="catalytic activity">
    <reaction evidence="10">
        <text>adenylyl-molybdopterin + molybdate = Mo-molybdopterin + AMP + H(+)</text>
        <dbReference type="Rhea" id="RHEA:35047"/>
        <dbReference type="ChEBI" id="CHEBI:15378"/>
        <dbReference type="ChEBI" id="CHEBI:36264"/>
        <dbReference type="ChEBI" id="CHEBI:62727"/>
        <dbReference type="ChEBI" id="CHEBI:71302"/>
        <dbReference type="ChEBI" id="CHEBI:456215"/>
        <dbReference type="EC" id="2.10.1.1"/>
    </reaction>
</comment>
<dbReference type="SUPFAM" id="SSF53218">
    <property type="entry name" value="Molybdenum cofactor biosynthesis proteins"/>
    <property type="match status" value="1"/>
</dbReference>
<dbReference type="GO" id="GO:0006777">
    <property type="term" value="P:Mo-molybdopterin cofactor biosynthetic process"/>
    <property type="evidence" value="ECO:0007669"/>
    <property type="project" value="UniProtKB-UniRule"/>
</dbReference>
<organism evidence="13 14">
    <name type="scientific">Iamia majanohamensis</name>
    <dbReference type="NCBI Taxonomy" id="467976"/>
    <lineage>
        <taxon>Bacteria</taxon>
        <taxon>Bacillati</taxon>
        <taxon>Actinomycetota</taxon>
        <taxon>Acidimicrobiia</taxon>
        <taxon>Acidimicrobiales</taxon>
        <taxon>Iamiaceae</taxon>
        <taxon>Iamia</taxon>
    </lineage>
</organism>
<gene>
    <name evidence="13" type="ORF">PO878_15700</name>
</gene>
<reference evidence="13" key="1">
    <citation type="submission" date="2023-01" db="EMBL/GenBank/DDBJ databases">
        <title>The diversity of Class Acidimicrobiia in South China Sea sediment environments and the proposal of Iamia marina sp. nov., a novel species of the genus Iamia.</title>
        <authorList>
            <person name="He Y."/>
            <person name="Tian X."/>
        </authorList>
    </citation>
    <scope>NUCLEOTIDE SEQUENCE</scope>
    <source>
        <strain evidence="13">DSM 19957</strain>
    </source>
</reference>
<evidence type="ECO:0000259" key="12">
    <source>
        <dbReference type="SMART" id="SM00852"/>
    </source>
</evidence>
<dbReference type="Pfam" id="PF03454">
    <property type="entry name" value="MoeA_C"/>
    <property type="match status" value="1"/>
</dbReference>
<dbReference type="RefSeq" id="WP_272735471.1">
    <property type="nucleotide sequence ID" value="NZ_CP116942.1"/>
</dbReference>
<keyword evidence="6 11" id="KW-0808">Transferase</keyword>
<evidence type="ECO:0000256" key="8">
    <source>
        <dbReference type="ARBA" id="ARBA00022842"/>
    </source>
</evidence>
<name>A0AAE9Y3P7_9ACTN</name>
<keyword evidence="5 11" id="KW-0500">Molybdenum</keyword>
<dbReference type="Proteomes" id="UP001216390">
    <property type="component" value="Chromosome"/>
</dbReference>
<comment type="similarity">
    <text evidence="4 11">Belongs to the MoeA family.</text>
</comment>
<dbReference type="CDD" id="cd00887">
    <property type="entry name" value="MoeA"/>
    <property type="match status" value="1"/>
</dbReference>
<evidence type="ECO:0000256" key="2">
    <source>
        <dbReference type="ARBA" id="ARBA00002901"/>
    </source>
</evidence>
<dbReference type="Pfam" id="PF03453">
    <property type="entry name" value="MoeA_N"/>
    <property type="match status" value="1"/>
</dbReference>
<comment type="cofactor">
    <cofactor evidence="1 11">
        <name>Mg(2+)</name>
        <dbReference type="ChEBI" id="CHEBI:18420"/>
    </cofactor>
</comment>
<evidence type="ECO:0000256" key="10">
    <source>
        <dbReference type="ARBA" id="ARBA00047317"/>
    </source>
</evidence>
<protein>
    <recommendedName>
        <fullName evidence="11">Molybdopterin molybdenumtransferase</fullName>
        <ecNumber evidence="11">2.10.1.1</ecNumber>
    </recommendedName>
</protein>
<dbReference type="Gene3D" id="3.40.980.10">
    <property type="entry name" value="MoaB/Mog-like domain"/>
    <property type="match status" value="1"/>
</dbReference>
<comment type="function">
    <text evidence="2 11">Catalyzes the insertion of molybdate into adenylated molybdopterin with the concomitant release of AMP.</text>
</comment>
<dbReference type="PANTHER" id="PTHR10192:SF5">
    <property type="entry name" value="GEPHYRIN"/>
    <property type="match status" value="1"/>
</dbReference>
<evidence type="ECO:0000256" key="3">
    <source>
        <dbReference type="ARBA" id="ARBA00005046"/>
    </source>
</evidence>
<evidence type="ECO:0000313" key="14">
    <source>
        <dbReference type="Proteomes" id="UP001216390"/>
    </source>
</evidence>
<dbReference type="PANTHER" id="PTHR10192">
    <property type="entry name" value="MOLYBDOPTERIN BIOSYNTHESIS PROTEIN"/>
    <property type="match status" value="1"/>
</dbReference>
<keyword evidence="9 11" id="KW-0501">Molybdenum cofactor biosynthesis</keyword>
<evidence type="ECO:0000256" key="9">
    <source>
        <dbReference type="ARBA" id="ARBA00023150"/>
    </source>
</evidence>
<dbReference type="EC" id="2.10.1.1" evidence="11"/>
<dbReference type="NCBIfam" id="NF045515">
    <property type="entry name" value="Glp_gephyrin"/>
    <property type="match status" value="1"/>
</dbReference>
<keyword evidence="7 11" id="KW-0479">Metal-binding</keyword>
<evidence type="ECO:0000256" key="11">
    <source>
        <dbReference type="RuleBase" id="RU365090"/>
    </source>
</evidence>
<keyword evidence="8 11" id="KW-0460">Magnesium</keyword>
<feature type="domain" description="MoaB/Mog" evidence="12">
    <location>
        <begin position="185"/>
        <end position="322"/>
    </location>
</feature>
<dbReference type="FunFam" id="3.40.980.10:FF:000004">
    <property type="entry name" value="Molybdopterin molybdenumtransferase"/>
    <property type="match status" value="1"/>
</dbReference>
<dbReference type="Gene3D" id="2.170.190.11">
    <property type="entry name" value="Molybdopterin biosynthesis moea protein, domain 3"/>
    <property type="match status" value="1"/>
</dbReference>
<dbReference type="AlphaFoldDB" id="A0AAE9Y3P7"/>
<dbReference type="GO" id="GO:0046872">
    <property type="term" value="F:metal ion binding"/>
    <property type="evidence" value="ECO:0007669"/>
    <property type="project" value="UniProtKB-UniRule"/>
</dbReference>
<dbReference type="InterPro" id="IPR005111">
    <property type="entry name" value="MoeA_C_domain_IV"/>
</dbReference>
<proteinExistence type="inferred from homology"/>
<evidence type="ECO:0000256" key="1">
    <source>
        <dbReference type="ARBA" id="ARBA00001946"/>
    </source>
</evidence>
<dbReference type="SMART" id="SM00852">
    <property type="entry name" value="MoCF_biosynth"/>
    <property type="match status" value="1"/>
</dbReference>
<comment type="pathway">
    <text evidence="3 11">Cofactor biosynthesis; molybdopterin biosynthesis.</text>
</comment>
<dbReference type="NCBIfam" id="TIGR00177">
    <property type="entry name" value="molyb_syn"/>
    <property type="match status" value="1"/>
</dbReference>
<dbReference type="InterPro" id="IPR038987">
    <property type="entry name" value="MoeA-like"/>
</dbReference>
<dbReference type="InterPro" id="IPR001453">
    <property type="entry name" value="MoaB/Mog_dom"/>
</dbReference>
<dbReference type="InterPro" id="IPR005110">
    <property type="entry name" value="MoeA_linker/N"/>
</dbReference>
<evidence type="ECO:0000256" key="4">
    <source>
        <dbReference type="ARBA" id="ARBA00010763"/>
    </source>
</evidence>
<dbReference type="InterPro" id="IPR036688">
    <property type="entry name" value="MoeA_C_domain_IV_sf"/>
</dbReference>
<accession>A0AAE9Y3P7</accession>
<dbReference type="SUPFAM" id="SSF63867">
    <property type="entry name" value="MoeA C-terminal domain-like"/>
    <property type="match status" value="1"/>
</dbReference>